<keyword evidence="1" id="KW-0732">Signal</keyword>
<gene>
    <name evidence="6" type="ORF">MGL_2150</name>
</gene>
<keyword evidence="3" id="KW-1133">Transmembrane helix</keyword>
<dbReference type="Pfam" id="PF07250">
    <property type="entry name" value="Glyoxal_oxid_N"/>
    <property type="match status" value="1"/>
</dbReference>
<proteinExistence type="predicted"/>
<dbReference type="OMA" id="PASTDCH"/>
<dbReference type="KEGG" id="mgl:MGL_2150"/>
<dbReference type="Gene3D" id="2.60.40.10">
    <property type="entry name" value="Immunoglobulins"/>
    <property type="match status" value="1"/>
</dbReference>
<protein>
    <recommendedName>
        <fullName evidence="8">Galactose oxidase-like Early set domain-containing protein</fullName>
    </recommendedName>
</protein>
<reference evidence="6 7" key="1">
    <citation type="journal article" date="2007" name="Proc. Natl. Acad. Sci. U.S.A.">
        <title>Dandruff-associated Malassezia genomes reveal convergent and divergent virulence traits shared with plant and human fungal pathogens.</title>
        <authorList>
            <person name="Xu J."/>
            <person name="Saunders C.W."/>
            <person name="Hu P."/>
            <person name="Grant R.A."/>
            <person name="Boekhout T."/>
            <person name="Kuramae E.E."/>
            <person name="Kronstad J.W."/>
            <person name="Deangelis Y.M."/>
            <person name="Reeder N.L."/>
            <person name="Johnstone K.R."/>
            <person name="Leland M."/>
            <person name="Fieno A.M."/>
            <person name="Begley W.M."/>
            <person name="Sun Y."/>
            <person name="Lacey M.P."/>
            <person name="Chaudhary T."/>
            <person name="Keough T."/>
            <person name="Chu L."/>
            <person name="Sears R."/>
            <person name="Yuan B."/>
            <person name="Dawson T.L.Jr."/>
        </authorList>
    </citation>
    <scope>NUCLEOTIDE SEQUENCE [LARGE SCALE GENOMIC DNA]</scope>
    <source>
        <strain evidence="7">ATCC MYA-4612 / CBS 7966</strain>
    </source>
</reference>
<evidence type="ECO:0000256" key="1">
    <source>
        <dbReference type="ARBA" id="ARBA00022729"/>
    </source>
</evidence>
<feature type="compositionally biased region" description="Polar residues" evidence="2">
    <location>
        <begin position="826"/>
        <end position="844"/>
    </location>
</feature>
<name>A8Q265_MALGO</name>
<feature type="domain" description="Glyoxal oxidase N-terminal" evidence="4">
    <location>
        <begin position="183"/>
        <end position="444"/>
    </location>
</feature>
<feature type="transmembrane region" description="Helical" evidence="3">
    <location>
        <begin position="640"/>
        <end position="663"/>
    </location>
</feature>
<dbReference type="RefSeq" id="XP_001730696.1">
    <property type="nucleotide sequence ID" value="XM_001730644.1"/>
</dbReference>
<dbReference type="InterPro" id="IPR013783">
    <property type="entry name" value="Ig-like_fold"/>
</dbReference>
<dbReference type="Gene3D" id="2.130.10.80">
    <property type="entry name" value="Galactose oxidase/kelch, beta-propeller"/>
    <property type="match status" value="1"/>
</dbReference>
<dbReference type="CDD" id="cd02851">
    <property type="entry name" value="E_set_GO_C"/>
    <property type="match status" value="1"/>
</dbReference>
<dbReference type="InterPro" id="IPR009880">
    <property type="entry name" value="Glyoxal_oxidase_N"/>
</dbReference>
<evidence type="ECO:0000313" key="6">
    <source>
        <dbReference type="EMBL" id="EDP43482.1"/>
    </source>
</evidence>
<dbReference type="Pfam" id="PF09118">
    <property type="entry name" value="GO-like_E_set"/>
    <property type="match status" value="1"/>
</dbReference>
<evidence type="ECO:0000313" key="7">
    <source>
        <dbReference type="Proteomes" id="UP000008837"/>
    </source>
</evidence>
<keyword evidence="3" id="KW-0812">Transmembrane</keyword>
<dbReference type="Proteomes" id="UP000008837">
    <property type="component" value="Unassembled WGS sequence"/>
</dbReference>
<dbReference type="STRING" id="425265.A8Q265"/>
<evidence type="ECO:0008006" key="8">
    <source>
        <dbReference type="Google" id="ProtNLM"/>
    </source>
</evidence>
<keyword evidence="3" id="KW-0472">Membrane</keyword>
<evidence type="ECO:0000259" key="4">
    <source>
        <dbReference type="Pfam" id="PF07250"/>
    </source>
</evidence>
<dbReference type="InterPro" id="IPR014756">
    <property type="entry name" value="Ig_E-set"/>
</dbReference>
<comment type="caution">
    <text evidence="6">The sequence shown here is derived from an EMBL/GenBank/DDBJ whole genome shotgun (WGS) entry which is preliminary data.</text>
</comment>
<dbReference type="PANTHER" id="PTHR32208:SF21">
    <property type="entry name" value="LOW QUALITY PROTEIN: ALDEHYDE OXIDASE GLOX-LIKE"/>
    <property type="match status" value="1"/>
</dbReference>
<keyword evidence="7" id="KW-1185">Reference proteome</keyword>
<dbReference type="InterPro" id="IPR015202">
    <property type="entry name" value="GO-like_E_set"/>
</dbReference>
<dbReference type="InParanoid" id="A8Q265"/>
<dbReference type="InterPro" id="IPR037293">
    <property type="entry name" value="Gal_Oxidase_central_sf"/>
</dbReference>
<dbReference type="EMBL" id="AAYY01000007">
    <property type="protein sequence ID" value="EDP43482.1"/>
    <property type="molecule type" value="Genomic_DNA"/>
</dbReference>
<sequence>MLGLANQDTAFIFDKVENNRAKTASGKPTWASLVNLTDYSVRGIDATTNPFCAAGSTLGNGSYIVVGGNSAISYGGINVKNQDGSISSGPAAPYQDYDGRRVVRLMQPNEDSSQLEWIDEYNSPNQMDSPRWYPGVEGLADGSVVLIGGATNGGFINRNYPNVDPAYATDNPNPTPGKWDQGGANPSYEFWPPTNKPKPAVHDFMVKTSGLNMYAHTYLMPSGRIFMQANYSTTLWDWQKDSYHDLPDMPDQIIRVYPASGATAMMPLTPANKYTPTILFCGGFNNITDEQWGDYKAPRVNMFEQPGSTDCSSITPENADGSNVENVQYVREETLPEPRSMGQFIHLPTGQMVIVNGASRGVAGYGNTTWNTAKDKQGNVVHMEGMSQKPTYRPVLFDPEQPKGKRLKYEGFGSSKIARLYHSSAILVPDGSVLVAGSNPHMDVARLPPNDQIDSQYEAFNTTYVLEQWYPEYYFEPRPKPQGMPDVIKYGGKSFNVTIDANYMNPDNNANDMANKTKFMVIRPGFSTHAVNFGQRSLQLENSYEVHHDGSVTFIVNPMPTNMNIFVPGPALLFATVNGIPSHGKYVFLGGKGLGDVPLNLKPGDEPPRLPAPVNNNNFQKNAPSPGSRTDDDDGLSGGAIAGIVVGVVVGSVLLAALAFLLWRMKRNQQNAANYASIGRPASTQTMGTTPNAWTRVGTPYSAPHAAPTMQTNESRASLLGSTTNVSMLPHDAAEAPLSTVIPITGMTKSQPASEFSASTPQSTSQALAPPMFGPRPLMTSESTNEVQTYYVPPSTSQGPVLMPESTTHWNDIPARMTGPRDMPGSNLQHHLIASSNRYPTPDE</sequence>
<dbReference type="AlphaFoldDB" id="A8Q265"/>
<evidence type="ECO:0000259" key="5">
    <source>
        <dbReference type="Pfam" id="PF09118"/>
    </source>
</evidence>
<dbReference type="OrthoDB" id="2019572at2759"/>
<evidence type="ECO:0000256" key="3">
    <source>
        <dbReference type="SAM" id="Phobius"/>
    </source>
</evidence>
<dbReference type="VEuPathDB" id="FungiDB:MGL_2150"/>
<feature type="region of interest" description="Disordered" evidence="2">
    <location>
        <begin position="599"/>
        <end position="634"/>
    </location>
</feature>
<dbReference type="GeneID" id="5854992"/>
<feature type="region of interest" description="Disordered" evidence="2">
    <location>
        <begin position="820"/>
        <end position="844"/>
    </location>
</feature>
<evidence type="ECO:0000256" key="2">
    <source>
        <dbReference type="SAM" id="MobiDB-lite"/>
    </source>
</evidence>
<feature type="compositionally biased region" description="Polar residues" evidence="2">
    <location>
        <begin position="614"/>
        <end position="628"/>
    </location>
</feature>
<dbReference type="SUPFAM" id="SSF81296">
    <property type="entry name" value="E set domains"/>
    <property type="match status" value="1"/>
</dbReference>
<accession>A8Q265</accession>
<dbReference type="PANTHER" id="PTHR32208">
    <property type="entry name" value="SECRETED PROTEIN-RELATED"/>
    <property type="match status" value="1"/>
</dbReference>
<organism evidence="6 7">
    <name type="scientific">Malassezia globosa (strain ATCC MYA-4612 / CBS 7966)</name>
    <name type="common">Dandruff-associated fungus</name>
    <dbReference type="NCBI Taxonomy" id="425265"/>
    <lineage>
        <taxon>Eukaryota</taxon>
        <taxon>Fungi</taxon>
        <taxon>Dikarya</taxon>
        <taxon>Basidiomycota</taxon>
        <taxon>Ustilaginomycotina</taxon>
        <taxon>Malasseziomycetes</taxon>
        <taxon>Malasseziales</taxon>
        <taxon>Malasseziaceae</taxon>
        <taxon>Malassezia</taxon>
    </lineage>
</organism>
<feature type="domain" description="Galactose oxidase-like Early set" evidence="5">
    <location>
        <begin position="478"/>
        <end position="587"/>
    </location>
</feature>
<dbReference type="InterPro" id="IPR011043">
    <property type="entry name" value="Gal_Oxase/kelch_b-propeller"/>
</dbReference>
<dbReference type="SUPFAM" id="SSF50965">
    <property type="entry name" value="Galactose oxidase, central domain"/>
    <property type="match status" value="1"/>
</dbReference>